<reference evidence="1 2" key="1">
    <citation type="submission" date="2017-06" db="EMBL/GenBank/DDBJ databases">
        <title>Draft genome sequence of Fusobacterium nucleatum subsp. polymorphum KCOM 1260 (=ChDC F218).</title>
        <authorList>
            <person name="Kook J.-K."/>
            <person name="Park S.-N."/>
            <person name="Lim Y.K."/>
            <person name="Roh H."/>
        </authorList>
    </citation>
    <scope>NUCLEOTIDE SEQUENCE [LARGE SCALE GENOMIC DNA]</scope>
    <source>
        <strain evidence="2">KCOM 1260 (ChDC F218)</strain>
    </source>
</reference>
<keyword evidence="2" id="KW-1185">Reference proteome</keyword>
<proteinExistence type="predicted"/>
<dbReference type="Proteomes" id="UP000196759">
    <property type="component" value="Chromosome"/>
</dbReference>
<evidence type="ECO:0008006" key="3">
    <source>
        <dbReference type="Google" id="ProtNLM"/>
    </source>
</evidence>
<dbReference type="SUPFAM" id="SSF111069">
    <property type="entry name" value="Hypothetical protein yfbM"/>
    <property type="match status" value="1"/>
</dbReference>
<accession>A0A1Z3CJX3</accession>
<sequence length="169" mass="19923">MGMYAMYQEVKEDDFKKLLEAGMDNFFENIEELEEKDGTELCDIDKMWDALHFLLNGLSAIYGVPEDNLLSEFIIGSKSFNDEAEEFARYIPTENVIEIAKKLNEINFQDYLKDFDMTNFAENGIYPNIWDYTEEREEIMEELSEHFENLKEFYNKVAKNKNIVVVTIC</sequence>
<name>A0A1Z3CJX3_FUSNP</name>
<dbReference type="RefSeq" id="WP_088337782.1">
    <property type="nucleotide sequence ID" value="NZ_CP021934.1"/>
</dbReference>
<dbReference type="Pfam" id="PF08974">
    <property type="entry name" value="DUF1877"/>
    <property type="match status" value="1"/>
</dbReference>
<dbReference type="EMBL" id="CP021934">
    <property type="protein sequence ID" value="ASC03745.1"/>
    <property type="molecule type" value="Genomic_DNA"/>
</dbReference>
<evidence type="ECO:0000313" key="1">
    <source>
        <dbReference type="EMBL" id="ASC03745.1"/>
    </source>
</evidence>
<protein>
    <recommendedName>
        <fullName evidence="3">DUF1877 domain-containing protein</fullName>
    </recommendedName>
</protein>
<dbReference type="Gene3D" id="3.40.1760.10">
    <property type="entry name" value="YfbM-like super family"/>
    <property type="match status" value="1"/>
</dbReference>
<evidence type="ECO:0000313" key="2">
    <source>
        <dbReference type="Proteomes" id="UP000196759"/>
    </source>
</evidence>
<organism evidence="1 2">
    <name type="scientific">Fusobacterium nucleatum subsp. polymorphum</name>
    <name type="common">Fusobacterium polymorphum</name>
    <dbReference type="NCBI Taxonomy" id="76857"/>
    <lineage>
        <taxon>Bacteria</taxon>
        <taxon>Fusobacteriati</taxon>
        <taxon>Fusobacteriota</taxon>
        <taxon>Fusobacteriia</taxon>
        <taxon>Fusobacteriales</taxon>
        <taxon>Fusobacteriaceae</taxon>
        <taxon>Fusobacterium</taxon>
    </lineage>
</organism>
<dbReference type="InterPro" id="IPR015068">
    <property type="entry name" value="DUF1877"/>
</dbReference>
<dbReference type="AlphaFoldDB" id="A0A1Z3CJX3"/>
<dbReference type="InterPro" id="IPR035944">
    <property type="entry name" value="YfbM-like_sf"/>
</dbReference>
<gene>
    <name evidence="1" type="ORF">CBG50_11105</name>
</gene>